<sequence length="837" mass="88089">MNNLKIYLSLILAISFPYQLINSNQAFSQIVPDNTLGTESSIVNPINIENDRIDGGAIRGKNLFHSFSDFNINEGKGVYFANPATVENILTRVTGGNISSILGRLGVLGEANLFFLNPNGILFGSNATLDLKGSFTASTASHIVFQDNSFFSAINHSQSILSTSIPIGLGFTNPTGRIQVFGKGHRVIQSSNPKTPRQNLQPFEIGLSVQPGRTLSLSASKIEFTGGIITSLSGNLSIASLNSGELKINWYNSNLFSINYQSNNPNNITLTHLSLLNAKGTEHGNIQIFGKDITLTDSSSILSENQGSNSHNSIQIQAAGTLEVIGITELSPVFQNLIRPGRGISSQTLSAGKGADIVIQARDLILRSSAGVYTTQFGTGNAGDILVDVKGTVNILGVAPNDPNFLVGSNIASASISNAKSGSIILNSKNLTIQQGGFLSTFVLGNGLGGDIFVNSNKILVEGFNPSSFFPSLISVNNQDRGAAGNLQISSEYILVNNGGRIDASNLALGRAGNLIITADTIEVKGKSDILKAPSLITASSSIPNEFLQQGLLLPESANGFSGNLIISANQIFVLDGASINVAHDGIGDGGTLRINSNSLKLDNGSIVATSQAGLGGNIFLNTSHDISLGGNSTISTTAGGTGNGGNIDINARFLILNDSSLIAAQAFQGRGGNINLRVEGLLESPQSLISASSDLGIDGQITIDRSYKFEDALLTPEYTYLQTEEILDRFCNPQDSKGSFQSVGSGSLPPTPDSGLTPDNIITIPKPSSSSIQSEAPRPTVMAHPDSKWKGGRIVEGNTRLRLPDGRVILIVVPESLRGSGDLTCPSQKPRQIIEK</sequence>
<dbReference type="EMBL" id="PXOH01000017">
    <property type="protein sequence ID" value="PSF35789.1"/>
    <property type="molecule type" value="Genomic_DNA"/>
</dbReference>
<proteinExistence type="predicted"/>
<dbReference type="Gene3D" id="2.160.20.10">
    <property type="entry name" value="Single-stranded right-handed beta-helix, Pectin lyase-like"/>
    <property type="match status" value="2"/>
</dbReference>
<reference evidence="3 4" key="2">
    <citation type="submission" date="2018-03" db="EMBL/GenBank/DDBJ databases">
        <authorList>
            <person name="Keele B.F."/>
        </authorList>
    </citation>
    <scope>NUCLEOTIDE SEQUENCE [LARGE SCALE GENOMIC DNA]</scope>
    <source>
        <strain evidence="3 4">CCALA 016</strain>
    </source>
</reference>
<dbReference type="InterPro" id="IPR008638">
    <property type="entry name" value="FhaB/CdiA-like_TPS"/>
</dbReference>
<dbReference type="AlphaFoldDB" id="A0A2T1LVN1"/>
<dbReference type="InterPro" id="IPR012334">
    <property type="entry name" value="Pectin_lyas_fold"/>
</dbReference>
<evidence type="ECO:0000259" key="2">
    <source>
        <dbReference type="SMART" id="SM00912"/>
    </source>
</evidence>
<dbReference type="SUPFAM" id="SSF51126">
    <property type="entry name" value="Pectin lyase-like"/>
    <property type="match status" value="2"/>
</dbReference>
<dbReference type="NCBIfam" id="TIGR01901">
    <property type="entry name" value="adhes_NPXG"/>
    <property type="match status" value="1"/>
</dbReference>
<dbReference type="SMART" id="SM00912">
    <property type="entry name" value="Haemagg_act"/>
    <property type="match status" value="1"/>
</dbReference>
<evidence type="ECO:0000313" key="3">
    <source>
        <dbReference type="EMBL" id="PSF35789.1"/>
    </source>
</evidence>
<protein>
    <recommendedName>
        <fullName evidence="2">Filamentous haemagglutinin FhaB/tRNA nuclease CdiA-like TPS domain-containing protein</fullName>
    </recommendedName>
</protein>
<feature type="region of interest" description="Disordered" evidence="1">
    <location>
        <begin position="766"/>
        <end position="789"/>
    </location>
</feature>
<dbReference type="Pfam" id="PF05860">
    <property type="entry name" value="TPS"/>
    <property type="match status" value="1"/>
</dbReference>
<dbReference type="Proteomes" id="UP000239001">
    <property type="component" value="Unassembled WGS sequence"/>
</dbReference>
<accession>A0A2T1LVN1</accession>
<organism evidence="3 4">
    <name type="scientific">Aphanothece hegewaldii CCALA 016</name>
    <dbReference type="NCBI Taxonomy" id="2107694"/>
    <lineage>
        <taxon>Bacteria</taxon>
        <taxon>Bacillati</taxon>
        <taxon>Cyanobacteriota</taxon>
        <taxon>Cyanophyceae</taxon>
        <taxon>Oscillatoriophycideae</taxon>
        <taxon>Chroococcales</taxon>
        <taxon>Aphanothecaceae</taxon>
        <taxon>Aphanothece</taxon>
    </lineage>
</organism>
<gene>
    <name evidence="3" type="ORF">C7H19_15300</name>
</gene>
<feature type="region of interest" description="Disordered" evidence="1">
    <location>
        <begin position="738"/>
        <end position="757"/>
    </location>
</feature>
<name>A0A2T1LVN1_9CHRO</name>
<feature type="domain" description="Filamentous haemagglutinin FhaB/tRNA nuclease CdiA-like TPS" evidence="2">
    <location>
        <begin position="31"/>
        <end position="146"/>
    </location>
</feature>
<dbReference type="OrthoDB" id="452776at2"/>
<reference evidence="3 4" key="1">
    <citation type="submission" date="2018-03" db="EMBL/GenBank/DDBJ databases">
        <title>The ancient ancestry and fast evolution of plastids.</title>
        <authorList>
            <person name="Moore K.R."/>
            <person name="Magnabosco C."/>
            <person name="Momper L."/>
            <person name="Gold D.A."/>
            <person name="Bosak T."/>
            <person name="Fournier G.P."/>
        </authorList>
    </citation>
    <scope>NUCLEOTIDE SEQUENCE [LARGE SCALE GENOMIC DNA]</scope>
    <source>
        <strain evidence="3 4">CCALA 016</strain>
    </source>
</reference>
<dbReference type="RefSeq" id="WP_106457754.1">
    <property type="nucleotide sequence ID" value="NZ_PXOH01000017.1"/>
</dbReference>
<dbReference type="InterPro" id="IPR011050">
    <property type="entry name" value="Pectin_lyase_fold/virulence"/>
</dbReference>
<evidence type="ECO:0000313" key="4">
    <source>
        <dbReference type="Proteomes" id="UP000239001"/>
    </source>
</evidence>
<comment type="caution">
    <text evidence="3">The sequence shown here is derived from an EMBL/GenBank/DDBJ whole genome shotgun (WGS) entry which is preliminary data.</text>
</comment>
<evidence type="ECO:0000256" key="1">
    <source>
        <dbReference type="SAM" id="MobiDB-lite"/>
    </source>
</evidence>
<feature type="compositionally biased region" description="Low complexity" evidence="1">
    <location>
        <begin position="766"/>
        <end position="780"/>
    </location>
</feature>
<keyword evidence="4" id="KW-1185">Reference proteome</keyword>